<organism evidence="2 3">
    <name type="scientific">Planctomyces bekefii</name>
    <dbReference type="NCBI Taxonomy" id="1653850"/>
    <lineage>
        <taxon>Bacteria</taxon>
        <taxon>Pseudomonadati</taxon>
        <taxon>Planctomycetota</taxon>
        <taxon>Planctomycetia</taxon>
        <taxon>Planctomycetales</taxon>
        <taxon>Planctomycetaceae</taxon>
        <taxon>Planctomyces</taxon>
    </lineage>
</organism>
<keyword evidence="3" id="KW-1185">Reference proteome</keyword>
<reference evidence="2 3" key="2">
    <citation type="submission" date="2019-08" db="EMBL/GenBank/DDBJ databases">
        <authorList>
            <person name="Henke P."/>
        </authorList>
    </citation>
    <scope>NUCLEOTIDE SEQUENCE [LARGE SCALE GENOMIC DNA]</scope>
    <source>
        <strain evidence="2">Phe10_nw2017</strain>
    </source>
</reference>
<proteinExistence type="predicted"/>
<evidence type="ECO:0000256" key="1">
    <source>
        <dbReference type="SAM" id="Phobius"/>
    </source>
</evidence>
<sequence length="82" mass="8655">MSAVAGQADAVGLSVSGRWSDYLQMSRPRILVMSAVAVLAGYVLASPVIDWLTAAVAVFGILFQESAPEECHNQSSPCTRCP</sequence>
<name>A0A5C6M7A5_9PLAN</name>
<keyword evidence="1" id="KW-0812">Transmembrane</keyword>
<dbReference type="AlphaFoldDB" id="A0A5C6M7A5"/>
<keyword evidence="1" id="KW-0472">Membrane</keyword>
<gene>
    <name evidence="2" type="ORF">E3A20_09860</name>
</gene>
<comment type="caution">
    <text evidence="2">The sequence shown here is derived from an EMBL/GenBank/DDBJ whole genome shotgun (WGS) entry which is preliminary data.</text>
</comment>
<evidence type="ECO:0000313" key="3">
    <source>
        <dbReference type="Proteomes" id="UP000321083"/>
    </source>
</evidence>
<accession>A0A5C6M7A5</accession>
<dbReference type="Proteomes" id="UP000321083">
    <property type="component" value="Unassembled WGS sequence"/>
</dbReference>
<feature type="transmembrane region" description="Helical" evidence="1">
    <location>
        <begin position="30"/>
        <end position="63"/>
    </location>
</feature>
<reference evidence="2 3" key="1">
    <citation type="submission" date="2019-08" db="EMBL/GenBank/DDBJ databases">
        <title>100 year-old enigma solved: identification of Planctomyces bekefii, the type genus and species of the phylum Planctomycetes.</title>
        <authorList>
            <person name="Svetlana D.N."/>
            <person name="Overmann J."/>
        </authorList>
    </citation>
    <scope>NUCLEOTIDE SEQUENCE [LARGE SCALE GENOMIC DNA]</scope>
    <source>
        <strain evidence="2">Phe10_nw2017</strain>
    </source>
</reference>
<evidence type="ECO:0000313" key="2">
    <source>
        <dbReference type="EMBL" id="TWW09882.1"/>
    </source>
</evidence>
<dbReference type="EMBL" id="SRHE01000155">
    <property type="protein sequence ID" value="TWW09882.1"/>
    <property type="molecule type" value="Genomic_DNA"/>
</dbReference>
<keyword evidence="1" id="KW-1133">Transmembrane helix</keyword>
<protein>
    <submittedName>
        <fullName evidence="2">Uncharacterized protein</fullName>
    </submittedName>
</protein>